<keyword evidence="2" id="KW-0732">Signal</keyword>
<gene>
    <name evidence="3" type="ORF">FOT63_24800</name>
</gene>
<dbReference type="AlphaFoldDB" id="A0A9X9BZ58"/>
<feature type="signal peptide" evidence="2">
    <location>
        <begin position="1"/>
        <end position="24"/>
    </location>
</feature>
<proteinExistence type="predicted"/>
<protein>
    <recommendedName>
        <fullName evidence="5">Secreted protein</fullName>
    </recommendedName>
</protein>
<name>A0A9X9BZ58_9GAMM</name>
<accession>A0A9X9BZ58</accession>
<organism evidence="3 4">
    <name type="scientific">Serratia ureilytica</name>
    <dbReference type="NCBI Taxonomy" id="300181"/>
    <lineage>
        <taxon>Bacteria</taxon>
        <taxon>Pseudomonadati</taxon>
        <taxon>Pseudomonadota</taxon>
        <taxon>Gammaproteobacteria</taxon>
        <taxon>Enterobacterales</taxon>
        <taxon>Yersiniaceae</taxon>
        <taxon>Serratia</taxon>
    </lineage>
</organism>
<feature type="compositionally biased region" description="Polar residues" evidence="1">
    <location>
        <begin position="70"/>
        <end position="85"/>
    </location>
</feature>
<evidence type="ECO:0000256" key="1">
    <source>
        <dbReference type="SAM" id="MobiDB-lite"/>
    </source>
</evidence>
<sequence length="101" mass="10402">MNRKKLLLINGLLVAAVGGMTACAAVSFTHANGAEGESITNTEVQPGNTVILTYPNGTACIDTRSREGRTCQQMAQPGSASSVASAPQHLSADGVTQEDIQ</sequence>
<evidence type="ECO:0000313" key="3">
    <source>
        <dbReference type="EMBL" id="TXE22832.1"/>
    </source>
</evidence>
<reference evidence="3 4" key="1">
    <citation type="submission" date="2019-07" db="EMBL/GenBank/DDBJ databases">
        <title>Serratia strains were isolated from fresh produce.</title>
        <authorList>
            <person name="Cho G.-S."/>
            <person name="Stein M."/>
            <person name="Lee W."/>
            <person name="Suh S.H."/>
            <person name="Franz C.M.A.P."/>
        </authorList>
    </citation>
    <scope>NUCLEOTIDE SEQUENCE [LARGE SCALE GENOMIC DNA]</scope>
    <source>
        <strain evidence="3 4">S17</strain>
    </source>
</reference>
<evidence type="ECO:0000313" key="4">
    <source>
        <dbReference type="Proteomes" id="UP000321307"/>
    </source>
</evidence>
<evidence type="ECO:0000256" key="2">
    <source>
        <dbReference type="SAM" id="SignalP"/>
    </source>
</evidence>
<dbReference type="Proteomes" id="UP000321307">
    <property type="component" value="Unassembled WGS sequence"/>
</dbReference>
<dbReference type="PROSITE" id="PS51257">
    <property type="entry name" value="PROKAR_LIPOPROTEIN"/>
    <property type="match status" value="1"/>
</dbReference>
<comment type="caution">
    <text evidence="3">The sequence shown here is derived from an EMBL/GenBank/DDBJ whole genome shotgun (WGS) entry which is preliminary data.</text>
</comment>
<feature type="chain" id="PRO_5040773978" description="Secreted protein" evidence="2">
    <location>
        <begin position="25"/>
        <end position="101"/>
    </location>
</feature>
<feature type="region of interest" description="Disordered" evidence="1">
    <location>
        <begin position="68"/>
        <end position="101"/>
    </location>
</feature>
<dbReference type="RefSeq" id="WP_147839197.1">
    <property type="nucleotide sequence ID" value="NZ_VOUP01000052.1"/>
</dbReference>
<evidence type="ECO:0008006" key="5">
    <source>
        <dbReference type="Google" id="ProtNLM"/>
    </source>
</evidence>
<dbReference type="EMBL" id="VOUP01000052">
    <property type="protein sequence ID" value="TXE22832.1"/>
    <property type="molecule type" value="Genomic_DNA"/>
</dbReference>